<keyword evidence="4" id="KW-0378">Hydrolase</keyword>
<dbReference type="InterPro" id="IPR007694">
    <property type="entry name" value="DNA_helicase_DnaB-like_C"/>
</dbReference>
<dbReference type="Pfam" id="PF00772">
    <property type="entry name" value="DnaB"/>
    <property type="match status" value="1"/>
</dbReference>
<evidence type="ECO:0000256" key="7">
    <source>
        <dbReference type="ARBA" id="ARBA00023125"/>
    </source>
</evidence>
<dbReference type="PANTHER" id="PTHR30153:SF2">
    <property type="entry name" value="REPLICATIVE DNA HELICASE"/>
    <property type="match status" value="1"/>
</dbReference>
<accession>A0A511Z824</accession>
<keyword evidence="8" id="KW-0413">Isomerase</keyword>
<comment type="catalytic activity">
    <reaction evidence="10">
        <text>ATP + H2O = ADP + phosphate + H(+)</text>
        <dbReference type="Rhea" id="RHEA:13065"/>
        <dbReference type="ChEBI" id="CHEBI:15377"/>
        <dbReference type="ChEBI" id="CHEBI:15378"/>
        <dbReference type="ChEBI" id="CHEBI:30616"/>
        <dbReference type="ChEBI" id="CHEBI:43474"/>
        <dbReference type="ChEBI" id="CHEBI:456216"/>
        <dbReference type="EC" id="5.6.2.3"/>
    </reaction>
</comment>
<evidence type="ECO:0000259" key="11">
    <source>
        <dbReference type="PROSITE" id="PS51199"/>
    </source>
</evidence>
<gene>
    <name evidence="12" type="ORF">SLU01_19100</name>
</gene>
<dbReference type="RefSeq" id="WP_147057669.1">
    <property type="nucleotide sequence ID" value="NZ_BJYL01000024.1"/>
</dbReference>
<evidence type="ECO:0000256" key="6">
    <source>
        <dbReference type="ARBA" id="ARBA00022840"/>
    </source>
</evidence>
<dbReference type="Proteomes" id="UP000321901">
    <property type="component" value="Unassembled WGS sequence"/>
</dbReference>
<dbReference type="InterPro" id="IPR027417">
    <property type="entry name" value="P-loop_NTPase"/>
</dbReference>
<comment type="caution">
    <text evidence="12">The sequence shown here is derived from an EMBL/GenBank/DDBJ whole genome shotgun (WGS) entry which is preliminary data.</text>
</comment>
<dbReference type="AlphaFoldDB" id="A0A511Z824"/>
<dbReference type="PROSITE" id="PS51199">
    <property type="entry name" value="SF4_HELICASE"/>
    <property type="match status" value="1"/>
</dbReference>
<dbReference type="Gene3D" id="3.40.50.300">
    <property type="entry name" value="P-loop containing nucleotide triphosphate hydrolases"/>
    <property type="match status" value="1"/>
</dbReference>
<evidence type="ECO:0000256" key="4">
    <source>
        <dbReference type="ARBA" id="ARBA00022801"/>
    </source>
</evidence>
<dbReference type="GO" id="GO:0043139">
    <property type="term" value="F:5'-3' DNA helicase activity"/>
    <property type="evidence" value="ECO:0007669"/>
    <property type="project" value="UniProtKB-EC"/>
</dbReference>
<evidence type="ECO:0000313" key="13">
    <source>
        <dbReference type="Proteomes" id="UP000321901"/>
    </source>
</evidence>
<sequence length="425" mass="48188">MSGIELAEKSLIGTMLKENYLIGDSGIREDFFDSRIHKNIFSGMKRLIAENRPVDYITIMTIAEPSELGGANYLADLRNFASPVRFDEYREIVVNAWKEREKGRVLQQAQVEGWSIADIQKTFDELQTENTSELNTSIKDDLVELFEMPFQPTAIEPGVPAGLKDLDQMLNGFQPSEMTILAARPSMGKTDTLNHMALSAGWSGYLPIIFSLEMSRKLMIRRLIASSGGYNRLRMRDPYRYFDDKQKKDWPTSIGILGDADIHIDDRSALSVGQIKAQARKIIHANPGKKPIIFIDYLQLIRPDNPRENSTQQIGQISYDLKGMAKEFGCPVICLSQLNRGVESRQDKRPLLSDLRDSGNIEQDADVVAFLYRDDYYDKETENQNMLEIIIAKHRNGPTGTVTVAYVKETGKLYDIDWNARTSQS</sequence>
<dbReference type="InterPro" id="IPR036185">
    <property type="entry name" value="DNA_heli_DnaB-like_N_sf"/>
</dbReference>
<evidence type="ECO:0000256" key="10">
    <source>
        <dbReference type="ARBA" id="ARBA00048954"/>
    </source>
</evidence>
<dbReference type="CDD" id="cd00984">
    <property type="entry name" value="DnaB_C"/>
    <property type="match status" value="1"/>
</dbReference>
<protein>
    <recommendedName>
        <fullName evidence="9">DNA 5'-3' helicase</fullName>
        <ecNumber evidence="9">5.6.2.3</ecNumber>
    </recommendedName>
</protein>
<keyword evidence="3" id="KW-0547">Nucleotide-binding</keyword>
<dbReference type="GO" id="GO:0005524">
    <property type="term" value="F:ATP binding"/>
    <property type="evidence" value="ECO:0007669"/>
    <property type="project" value="UniProtKB-KW"/>
</dbReference>
<dbReference type="SUPFAM" id="SSF48024">
    <property type="entry name" value="N-terminal domain of DnaB helicase"/>
    <property type="match status" value="1"/>
</dbReference>
<dbReference type="EMBL" id="BJYL01000024">
    <property type="protein sequence ID" value="GEN83598.1"/>
    <property type="molecule type" value="Genomic_DNA"/>
</dbReference>
<dbReference type="GO" id="GO:0003677">
    <property type="term" value="F:DNA binding"/>
    <property type="evidence" value="ECO:0007669"/>
    <property type="project" value="UniProtKB-KW"/>
</dbReference>
<evidence type="ECO:0000313" key="12">
    <source>
        <dbReference type="EMBL" id="GEN83598.1"/>
    </source>
</evidence>
<dbReference type="GO" id="GO:0016787">
    <property type="term" value="F:hydrolase activity"/>
    <property type="evidence" value="ECO:0007669"/>
    <property type="project" value="UniProtKB-KW"/>
</dbReference>
<evidence type="ECO:0000256" key="2">
    <source>
        <dbReference type="ARBA" id="ARBA00022705"/>
    </source>
</evidence>
<dbReference type="InterPro" id="IPR007693">
    <property type="entry name" value="DNA_helicase_DnaB-like_N"/>
</dbReference>
<dbReference type="InterPro" id="IPR016136">
    <property type="entry name" value="DNA_helicase_N/primase_C"/>
</dbReference>
<feature type="domain" description="SF4 helicase" evidence="11">
    <location>
        <begin position="152"/>
        <end position="420"/>
    </location>
</feature>
<keyword evidence="7" id="KW-0238">DNA-binding</keyword>
<dbReference type="EC" id="5.6.2.3" evidence="9"/>
<organism evidence="12 13">
    <name type="scientific">Sporosarcina luteola</name>
    <dbReference type="NCBI Taxonomy" id="582850"/>
    <lineage>
        <taxon>Bacteria</taxon>
        <taxon>Bacillati</taxon>
        <taxon>Bacillota</taxon>
        <taxon>Bacilli</taxon>
        <taxon>Bacillales</taxon>
        <taxon>Caryophanaceae</taxon>
        <taxon>Sporosarcina</taxon>
    </lineage>
</organism>
<evidence type="ECO:0000256" key="8">
    <source>
        <dbReference type="ARBA" id="ARBA00023235"/>
    </source>
</evidence>
<evidence type="ECO:0000256" key="1">
    <source>
        <dbReference type="ARBA" id="ARBA00008428"/>
    </source>
</evidence>
<keyword evidence="2" id="KW-0235">DNA replication</keyword>
<evidence type="ECO:0000256" key="9">
    <source>
        <dbReference type="ARBA" id="ARBA00044969"/>
    </source>
</evidence>
<reference evidence="12 13" key="1">
    <citation type="submission" date="2019-07" db="EMBL/GenBank/DDBJ databases">
        <title>Whole genome shotgun sequence of Sporosarcina luteola NBRC 105378.</title>
        <authorList>
            <person name="Hosoyama A."/>
            <person name="Uohara A."/>
            <person name="Ohji S."/>
            <person name="Ichikawa N."/>
        </authorList>
    </citation>
    <scope>NUCLEOTIDE SEQUENCE [LARGE SCALE GENOMIC DNA]</scope>
    <source>
        <strain evidence="12 13">NBRC 105378</strain>
    </source>
</reference>
<dbReference type="OrthoDB" id="9773982at2"/>
<keyword evidence="13" id="KW-1185">Reference proteome</keyword>
<name>A0A511Z824_9BACL</name>
<keyword evidence="6" id="KW-0067">ATP-binding</keyword>
<dbReference type="GO" id="GO:0005829">
    <property type="term" value="C:cytosol"/>
    <property type="evidence" value="ECO:0007669"/>
    <property type="project" value="TreeGrafter"/>
</dbReference>
<dbReference type="PANTHER" id="PTHR30153">
    <property type="entry name" value="REPLICATIVE DNA HELICASE DNAB"/>
    <property type="match status" value="1"/>
</dbReference>
<dbReference type="GO" id="GO:0006260">
    <property type="term" value="P:DNA replication"/>
    <property type="evidence" value="ECO:0007669"/>
    <property type="project" value="UniProtKB-KW"/>
</dbReference>
<dbReference type="SUPFAM" id="SSF52540">
    <property type="entry name" value="P-loop containing nucleoside triphosphate hydrolases"/>
    <property type="match status" value="1"/>
</dbReference>
<comment type="similarity">
    <text evidence="1">Belongs to the helicase family. DnaB subfamily.</text>
</comment>
<evidence type="ECO:0000256" key="5">
    <source>
        <dbReference type="ARBA" id="ARBA00022806"/>
    </source>
</evidence>
<dbReference type="Pfam" id="PF03796">
    <property type="entry name" value="DnaB_C"/>
    <property type="match status" value="1"/>
</dbReference>
<dbReference type="Gene3D" id="1.10.860.10">
    <property type="entry name" value="DNAb Helicase, Chain A"/>
    <property type="match status" value="1"/>
</dbReference>
<evidence type="ECO:0000256" key="3">
    <source>
        <dbReference type="ARBA" id="ARBA00022741"/>
    </source>
</evidence>
<proteinExistence type="inferred from homology"/>
<keyword evidence="5 12" id="KW-0347">Helicase</keyword>